<reference evidence="3" key="1">
    <citation type="journal article" date="2019" name="Int. J. Syst. Evol. Microbiol.">
        <title>The Global Catalogue of Microorganisms (GCM) 10K type strain sequencing project: providing services to taxonomists for standard genome sequencing and annotation.</title>
        <authorList>
            <consortium name="The Broad Institute Genomics Platform"/>
            <consortium name="The Broad Institute Genome Sequencing Center for Infectious Disease"/>
            <person name="Wu L."/>
            <person name="Ma J."/>
        </authorList>
    </citation>
    <scope>NUCLEOTIDE SEQUENCE [LARGE SCALE GENOMIC DNA]</scope>
    <source>
        <strain evidence="3">CCUG 54329</strain>
    </source>
</reference>
<feature type="signal peptide" evidence="1">
    <location>
        <begin position="1"/>
        <end position="21"/>
    </location>
</feature>
<keyword evidence="1" id="KW-0732">Signal</keyword>
<keyword evidence="3" id="KW-1185">Reference proteome</keyword>
<proteinExistence type="predicted"/>
<comment type="caution">
    <text evidence="2">The sequence shown here is derived from an EMBL/GenBank/DDBJ whole genome shotgun (WGS) entry which is preliminary data.</text>
</comment>
<sequence length="105" mass="12956">MRLFWKGAAVLGIALAGIGSAAVPAQAQYYGGGWRDGRDGRWDNRRWDDRRDWRGDRRHWRGDRYGWRGDRHGWRGNRYAYRQRCWTEWRYDYYRDRDVRVRICR</sequence>
<dbReference type="EMBL" id="JBHTLS010000121">
    <property type="protein sequence ID" value="MFD1105203.1"/>
    <property type="molecule type" value="Genomic_DNA"/>
</dbReference>
<protein>
    <submittedName>
        <fullName evidence="2">Uncharacterized protein</fullName>
    </submittedName>
</protein>
<evidence type="ECO:0000313" key="2">
    <source>
        <dbReference type="EMBL" id="MFD1105203.1"/>
    </source>
</evidence>
<dbReference type="RefSeq" id="WP_380910847.1">
    <property type="nucleotide sequence ID" value="NZ_JBHTLS010000121.1"/>
</dbReference>
<name>A0ABW3P178_9SPHN</name>
<evidence type="ECO:0000313" key="3">
    <source>
        <dbReference type="Proteomes" id="UP001597203"/>
    </source>
</evidence>
<organism evidence="2 3">
    <name type="scientific">Sphingobium olei</name>
    <dbReference type="NCBI Taxonomy" id="420955"/>
    <lineage>
        <taxon>Bacteria</taxon>
        <taxon>Pseudomonadati</taxon>
        <taxon>Pseudomonadota</taxon>
        <taxon>Alphaproteobacteria</taxon>
        <taxon>Sphingomonadales</taxon>
        <taxon>Sphingomonadaceae</taxon>
        <taxon>Sphingobium</taxon>
    </lineage>
</organism>
<evidence type="ECO:0000256" key="1">
    <source>
        <dbReference type="SAM" id="SignalP"/>
    </source>
</evidence>
<feature type="chain" id="PRO_5045064188" evidence="1">
    <location>
        <begin position="22"/>
        <end position="105"/>
    </location>
</feature>
<dbReference type="Proteomes" id="UP001597203">
    <property type="component" value="Unassembled WGS sequence"/>
</dbReference>
<accession>A0ABW3P178</accession>
<gene>
    <name evidence="2" type="ORF">ACFQ24_10030</name>
</gene>